<dbReference type="SUPFAM" id="SSF101960">
    <property type="entry name" value="Stabilizer of iron transporter SufD"/>
    <property type="match status" value="1"/>
</dbReference>
<evidence type="ECO:0000259" key="3">
    <source>
        <dbReference type="Pfam" id="PF19295"/>
    </source>
</evidence>
<dbReference type="GO" id="GO:0016226">
    <property type="term" value="P:iron-sulfur cluster assembly"/>
    <property type="evidence" value="ECO:0007669"/>
    <property type="project" value="InterPro"/>
</dbReference>
<dbReference type="AlphaFoldDB" id="A0A2U1K498"/>
<evidence type="ECO:0000256" key="1">
    <source>
        <dbReference type="ARBA" id="ARBA00043967"/>
    </source>
</evidence>
<evidence type="ECO:0000259" key="2">
    <source>
        <dbReference type="Pfam" id="PF01458"/>
    </source>
</evidence>
<dbReference type="NCBIfam" id="TIGR01981">
    <property type="entry name" value="sufD"/>
    <property type="match status" value="1"/>
</dbReference>
<dbReference type="EMBL" id="QCZG01000013">
    <property type="protein sequence ID" value="PWA12014.1"/>
    <property type="molecule type" value="Genomic_DNA"/>
</dbReference>
<dbReference type="InterPro" id="IPR037284">
    <property type="entry name" value="SUF_FeS_clus_asmbl_SufBD_sf"/>
</dbReference>
<evidence type="ECO:0000313" key="5">
    <source>
        <dbReference type="Proteomes" id="UP000245998"/>
    </source>
</evidence>
<accession>A0A2U1K498</accession>
<dbReference type="InterPro" id="IPR055346">
    <property type="entry name" value="Fe-S_cluster_assembly_SufBD"/>
</dbReference>
<name>A0A2U1K498_9BACI</name>
<dbReference type="Proteomes" id="UP000245998">
    <property type="component" value="Unassembled WGS sequence"/>
</dbReference>
<dbReference type="RefSeq" id="WP_116554372.1">
    <property type="nucleotide sequence ID" value="NZ_QCZG01000013.1"/>
</dbReference>
<gene>
    <name evidence="4" type="primary">sufD</name>
    <name evidence="4" type="ORF">DCC39_07990</name>
</gene>
<sequence length="434" mass="48044">MTAETIVYDEAYIREFSKERNEPEWLLELRIRGLKLSNELAMPKPDKTKIDNWNYTSFEHQVAAEAVGTLQELPQEVKELLDEEQPEGNIIVQRNATVAFKQLSEELKNKGVIFTDLRTAFQEHSELVKKYFMTEAVKIDKHRLTAMHAALLNGGTFLYVPKNVEIEVPLQAVYWQEDPASGLFNHVLIVAEDNSSVTYVENYLSTGSGKESVATIIAEVFAGPNALIRYGAVDNLGSSVTSYINRTGMVSKDGRIEWALGQMNDGNTVSENWTECIGDGSSADAKMVTIGRGKQIQNFLVRVDQIGKHSDGQIFAHGVMKDSATGVFNGIGKIHHGGTKSNAEQTSRILMLSEKARGDANPILLIDEDDVTAGHAASVGRVDDLQLYYLMSRGIDRLEAQRLIVHGFLEPVVATLPIEGVKQALVGLIERKIQ</sequence>
<proteinExistence type="inferred from homology"/>
<dbReference type="PANTHER" id="PTHR30508">
    <property type="entry name" value="FES CLUSTER ASSEMBLY PROTEIN SUF"/>
    <property type="match status" value="1"/>
</dbReference>
<comment type="similarity">
    <text evidence="1">Belongs to the iron-sulfur cluster assembly SufBD family.</text>
</comment>
<dbReference type="InterPro" id="IPR011542">
    <property type="entry name" value="SUF_FeS_clus_asmbl_SufD"/>
</dbReference>
<dbReference type="InterPro" id="IPR000825">
    <property type="entry name" value="SUF_FeS_clus_asmbl_SufBD_core"/>
</dbReference>
<dbReference type="InterPro" id="IPR045595">
    <property type="entry name" value="SufBD_N"/>
</dbReference>
<feature type="domain" description="SUF system FeS cluster assembly SufBD core" evidence="2">
    <location>
        <begin position="178"/>
        <end position="408"/>
    </location>
</feature>
<organism evidence="4 5">
    <name type="scientific">Pueribacillus theae</name>
    <dbReference type="NCBI Taxonomy" id="2171751"/>
    <lineage>
        <taxon>Bacteria</taxon>
        <taxon>Bacillati</taxon>
        <taxon>Bacillota</taxon>
        <taxon>Bacilli</taxon>
        <taxon>Bacillales</taxon>
        <taxon>Bacillaceae</taxon>
        <taxon>Pueribacillus</taxon>
    </lineage>
</organism>
<dbReference type="PANTHER" id="PTHR30508:SF1">
    <property type="entry name" value="UPF0051 PROTEIN ABCI8, CHLOROPLASTIC-RELATED"/>
    <property type="match status" value="1"/>
</dbReference>
<dbReference type="Pfam" id="PF19295">
    <property type="entry name" value="SufBD_N"/>
    <property type="match status" value="1"/>
</dbReference>
<feature type="domain" description="SUF system FeS cluster assembly SufBD N-terminal" evidence="3">
    <location>
        <begin position="92"/>
        <end position="171"/>
    </location>
</feature>
<protein>
    <submittedName>
        <fullName evidence="4">Fe-S cluster assembly protein SufD</fullName>
    </submittedName>
</protein>
<dbReference type="OrthoDB" id="9803529at2"/>
<reference evidence="4 5" key="1">
    <citation type="submission" date="2018-04" db="EMBL/GenBank/DDBJ databases">
        <title>Camelliibacillus theae gen. nov., sp. nov., isolated from Pu'er tea.</title>
        <authorList>
            <person name="Niu L."/>
        </authorList>
    </citation>
    <scope>NUCLEOTIDE SEQUENCE [LARGE SCALE GENOMIC DNA]</scope>
    <source>
        <strain evidence="4 5">T8</strain>
    </source>
</reference>
<evidence type="ECO:0000313" key="4">
    <source>
        <dbReference type="EMBL" id="PWA12014.1"/>
    </source>
</evidence>
<comment type="caution">
    <text evidence="4">The sequence shown here is derived from an EMBL/GenBank/DDBJ whole genome shotgun (WGS) entry which is preliminary data.</text>
</comment>
<keyword evidence="5" id="KW-1185">Reference proteome</keyword>
<dbReference type="Pfam" id="PF01458">
    <property type="entry name" value="SUFBD_core"/>
    <property type="match status" value="1"/>
</dbReference>